<reference evidence="1 2" key="1">
    <citation type="journal article" date="2018" name="Gigascience">
        <title>Genomes of trombidid mites reveal novel predicted allergens and laterally-transferred genes associated with secondary metabolism.</title>
        <authorList>
            <person name="Dong X."/>
            <person name="Chaisiri K."/>
            <person name="Xia D."/>
            <person name="Armstrong S.D."/>
            <person name="Fang Y."/>
            <person name="Donnelly M.J."/>
            <person name="Kadowaki T."/>
            <person name="McGarry J.W."/>
            <person name="Darby A.C."/>
            <person name="Makepeace B.L."/>
        </authorList>
    </citation>
    <scope>NUCLEOTIDE SEQUENCE [LARGE SCALE GENOMIC DNA]</scope>
    <source>
        <strain evidence="1">UoL-WK</strain>
    </source>
</reference>
<evidence type="ECO:0000313" key="2">
    <source>
        <dbReference type="Proteomes" id="UP000285301"/>
    </source>
</evidence>
<accession>A0A443QSR2</accession>
<organism evidence="1 2">
    <name type="scientific">Dinothrombium tinctorium</name>
    <dbReference type="NCBI Taxonomy" id="1965070"/>
    <lineage>
        <taxon>Eukaryota</taxon>
        <taxon>Metazoa</taxon>
        <taxon>Ecdysozoa</taxon>
        <taxon>Arthropoda</taxon>
        <taxon>Chelicerata</taxon>
        <taxon>Arachnida</taxon>
        <taxon>Acari</taxon>
        <taxon>Acariformes</taxon>
        <taxon>Trombidiformes</taxon>
        <taxon>Prostigmata</taxon>
        <taxon>Anystina</taxon>
        <taxon>Parasitengona</taxon>
        <taxon>Trombidioidea</taxon>
        <taxon>Trombidiidae</taxon>
        <taxon>Dinothrombium</taxon>
    </lineage>
</organism>
<protein>
    <submittedName>
        <fullName evidence="1">Uncharacterized protein</fullName>
    </submittedName>
</protein>
<dbReference type="EMBL" id="NCKU01004374">
    <property type="protein sequence ID" value="RWS06041.1"/>
    <property type="molecule type" value="Genomic_DNA"/>
</dbReference>
<proteinExistence type="predicted"/>
<comment type="caution">
    <text evidence="1">The sequence shown here is derived from an EMBL/GenBank/DDBJ whole genome shotgun (WGS) entry which is preliminary data.</text>
</comment>
<gene>
    <name evidence="1" type="ORF">B4U79_01648</name>
</gene>
<sequence>MIDFHKQRMASIGEW</sequence>
<name>A0A443QSR2_9ACAR</name>
<keyword evidence="2" id="KW-1185">Reference proteome</keyword>
<dbReference type="Proteomes" id="UP000285301">
    <property type="component" value="Unassembled WGS sequence"/>
</dbReference>
<evidence type="ECO:0000313" key="1">
    <source>
        <dbReference type="EMBL" id="RWS06041.1"/>
    </source>
</evidence>